<evidence type="ECO:0008006" key="4">
    <source>
        <dbReference type="Google" id="ProtNLM"/>
    </source>
</evidence>
<keyword evidence="1" id="KW-1133">Transmembrane helix</keyword>
<feature type="transmembrane region" description="Helical" evidence="1">
    <location>
        <begin position="117"/>
        <end position="134"/>
    </location>
</feature>
<organism evidence="2 3">
    <name type="scientific">Variovorax paradoxus</name>
    <dbReference type="NCBI Taxonomy" id="34073"/>
    <lineage>
        <taxon>Bacteria</taxon>
        <taxon>Pseudomonadati</taxon>
        <taxon>Pseudomonadota</taxon>
        <taxon>Betaproteobacteria</taxon>
        <taxon>Burkholderiales</taxon>
        <taxon>Comamonadaceae</taxon>
        <taxon>Variovorax</taxon>
    </lineage>
</organism>
<name>A0A0D0MB19_VARPD</name>
<proteinExistence type="predicted"/>
<keyword evidence="1" id="KW-0472">Membrane</keyword>
<evidence type="ECO:0000256" key="1">
    <source>
        <dbReference type="SAM" id="Phobius"/>
    </source>
</evidence>
<dbReference type="RefSeq" id="WP_042580889.1">
    <property type="nucleotide sequence ID" value="NZ_JXQQ01000052.1"/>
</dbReference>
<feature type="transmembrane region" description="Helical" evidence="1">
    <location>
        <begin position="140"/>
        <end position="158"/>
    </location>
</feature>
<keyword evidence="1" id="KW-0812">Transmembrane</keyword>
<evidence type="ECO:0000313" key="3">
    <source>
        <dbReference type="Proteomes" id="UP000032067"/>
    </source>
</evidence>
<dbReference type="EMBL" id="JXQQ01000052">
    <property type="protein sequence ID" value="KIQ27874.1"/>
    <property type="molecule type" value="Genomic_DNA"/>
</dbReference>
<dbReference type="OrthoDB" id="877274at2"/>
<accession>A0A0D0MB19</accession>
<dbReference type="Proteomes" id="UP000032067">
    <property type="component" value="Unassembled WGS sequence"/>
</dbReference>
<evidence type="ECO:0000313" key="2">
    <source>
        <dbReference type="EMBL" id="KIQ27874.1"/>
    </source>
</evidence>
<comment type="caution">
    <text evidence="2">The sequence shown here is derived from an EMBL/GenBank/DDBJ whole genome shotgun (WGS) entry which is preliminary data.</text>
</comment>
<reference evidence="2 3" key="1">
    <citation type="submission" date="2014-12" db="EMBL/GenBank/DDBJ databases">
        <title>16Stimator: statistical estimation of ribosomal gene copy numbers from draft genome assemblies.</title>
        <authorList>
            <person name="Perisin M.A."/>
            <person name="Vetter M."/>
            <person name="Gilbert J.A."/>
            <person name="Bergelson J."/>
        </authorList>
    </citation>
    <scope>NUCLEOTIDE SEQUENCE [LARGE SCALE GENOMIC DNA]</scope>
    <source>
        <strain evidence="2 3">MEDvA23</strain>
    </source>
</reference>
<protein>
    <recommendedName>
        <fullName evidence="4">Transmembrane protein</fullName>
    </recommendedName>
</protein>
<dbReference type="AlphaFoldDB" id="A0A0D0MB19"/>
<gene>
    <name evidence="2" type="ORF">RT97_21670</name>
</gene>
<sequence length="326" mass="36347">MIVPQFWAEGRIQERTAGKQITVRRYGWSDDSPLAAQAHADQRTRDAFDRIVSGEQLERRERKLAYNGADGVPIREEIVERQGESVVTRNGYGARCLNTPDVLFVDIDFDEPLRGSVFGFALVPALIAGIVGGWTAKTWLGGLIAAIVVFVVAYRIGLAKKRGEASTSPAPEKRAIERIGRFVHQHPDWHLRVYCTPAGFRLLAMHDVFSPTDMTVADCFQALGVDKVYARMCRNQNCFRARLSAKPWRIGIGEHMRPQPGVWPVSPERLPARDAWIAQYEKAAEGHAACQYLESVGNTERVHPNAQAVRELHDGRTRALSGLPIA</sequence>